<feature type="domain" description="HTH araC/xylS-type" evidence="5">
    <location>
        <begin position="307"/>
        <end position="405"/>
    </location>
</feature>
<evidence type="ECO:0000256" key="2">
    <source>
        <dbReference type="ARBA" id="ARBA00023125"/>
    </source>
</evidence>
<dbReference type="InterPro" id="IPR032687">
    <property type="entry name" value="AraC-type_N"/>
</dbReference>
<evidence type="ECO:0000256" key="1">
    <source>
        <dbReference type="ARBA" id="ARBA00023015"/>
    </source>
</evidence>
<dbReference type="Pfam" id="PF12625">
    <property type="entry name" value="Arabinose_bd"/>
    <property type="match status" value="1"/>
</dbReference>
<dbReference type="AlphaFoldDB" id="A0A4Q2U9Z0"/>
<dbReference type="GO" id="GO:0003700">
    <property type="term" value="F:DNA-binding transcription factor activity"/>
    <property type="evidence" value="ECO:0007669"/>
    <property type="project" value="InterPro"/>
</dbReference>
<dbReference type="InterPro" id="IPR018060">
    <property type="entry name" value="HTH_AraC"/>
</dbReference>
<accession>A0A4Q2U9Z0</accession>
<feature type="region of interest" description="Disordered" evidence="4">
    <location>
        <begin position="1"/>
        <end position="76"/>
    </location>
</feature>
<evidence type="ECO:0000256" key="4">
    <source>
        <dbReference type="SAM" id="MobiDB-lite"/>
    </source>
</evidence>
<dbReference type="GO" id="GO:0005829">
    <property type="term" value="C:cytosol"/>
    <property type="evidence" value="ECO:0007669"/>
    <property type="project" value="TreeGrafter"/>
</dbReference>
<sequence length="409" mass="43627">MIGGEQAPIRSNDERTGTRDDDLCRSVQDQCSPRPRMSGLSSCVARSRPSGGRPATGGVDRPAMTAPAPPGPDPTAPRIRAAATAGLCAAMRRAGAEPDAVLGRFHLSEGALEEPSSWLDLADYCGLLDQSARRCGNAAFGWELGLAQGTGILGDIAEVVATAPTLGAGLAAVSRCFGALQEQTAVTLDRRDGDAALSYQVRDGRIVHRRQDAELSLGALIALLRGVLGERWTPEEIHVEHATRDLRGLPESLRGARLCVGRRRNAILIPGPALDALVPTADPCRHGAVVRRIERRLADRRGEDFVGAVTQQIRDALADGKPGLAPVARRLGLSGPALYRRLSACGVDYSDLRRDLRRELALGALADPQLPLTEVALMLGYSELSAFSRAFRGWSGLAPLAYRRRHLAS</sequence>
<reference evidence="6 7" key="2">
    <citation type="submission" date="2019-02" db="EMBL/GenBank/DDBJ databases">
        <title>'Lichenibacterium ramalinii' gen. nov. sp. nov., 'Lichenibacterium minor' gen. nov. sp. nov.</title>
        <authorList>
            <person name="Pankratov T."/>
        </authorList>
    </citation>
    <scope>NUCLEOTIDE SEQUENCE [LARGE SCALE GENOMIC DNA]</scope>
    <source>
        <strain evidence="6 7">RmlP026</strain>
    </source>
</reference>
<evidence type="ECO:0000313" key="6">
    <source>
        <dbReference type="EMBL" id="RYC33390.1"/>
    </source>
</evidence>
<dbReference type="SMART" id="SM00342">
    <property type="entry name" value="HTH_ARAC"/>
    <property type="match status" value="1"/>
</dbReference>
<keyword evidence="3" id="KW-0804">Transcription</keyword>
<comment type="caution">
    <text evidence="6">The sequence shown here is derived from an EMBL/GenBank/DDBJ whole genome shotgun (WGS) entry which is preliminary data.</text>
</comment>
<proteinExistence type="predicted"/>
<dbReference type="Pfam" id="PF12833">
    <property type="entry name" value="HTH_18"/>
    <property type="match status" value="1"/>
</dbReference>
<dbReference type="PANTHER" id="PTHR47894">
    <property type="entry name" value="HTH-TYPE TRANSCRIPTIONAL REGULATOR GADX"/>
    <property type="match status" value="1"/>
</dbReference>
<evidence type="ECO:0000313" key="7">
    <source>
        <dbReference type="Proteomes" id="UP000290759"/>
    </source>
</evidence>
<dbReference type="OrthoDB" id="9805730at2"/>
<dbReference type="GO" id="GO:0000976">
    <property type="term" value="F:transcription cis-regulatory region binding"/>
    <property type="evidence" value="ECO:0007669"/>
    <property type="project" value="TreeGrafter"/>
</dbReference>
<keyword evidence="7" id="KW-1185">Reference proteome</keyword>
<protein>
    <submittedName>
        <fullName evidence="6">AraC family transcriptional regulator</fullName>
    </submittedName>
</protein>
<organism evidence="6 7">
    <name type="scientific">Lichenibacterium minor</name>
    <dbReference type="NCBI Taxonomy" id="2316528"/>
    <lineage>
        <taxon>Bacteria</taxon>
        <taxon>Pseudomonadati</taxon>
        <taxon>Pseudomonadota</taxon>
        <taxon>Alphaproteobacteria</taxon>
        <taxon>Hyphomicrobiales</taxon>
        <taxon>Lichenihabitantaceae</taxon>
        <taxon>Lichenibacterium</taxon>
    </lineage>
</organism>
<dbReference type="Gene3D" id="1.10.10.60">
    <property type="entry name" value="Homeodomain-like"/>
    <property type="match status" value="1"/>
</dbReference>
<evidence type="ECO:0000259" key="5">
    <source>
        <dbReference type="PROSITE" id="PS01124"/>
    </source>
</evidence>
<keyword evidence="1" id="KW-0805">Transcription regulation</keyword>
<dbReference type="Proteomes" id="UP000290759">
    <property type="component" value="Unassembled WGS sequence"/>
</dbReference>
<gene>
    <name evidence="6" type="ORF">D3273_02640</name>
</gene>
<dbReference type="PROSITE" id="PS01124">
    <property type="entry name" value="HTH_ARAC_FAMILY_2"/>
    <property type="match status" value="1"/>
</dbReference>
<evidence type="ECO:0000256" key="3">
    <source>
        <dbReference type="ARBA" id="ARBA00023163"/>
    </source>
</evidence>
<dbReference type="InterPro" id="IPR009057">
    <property type="entry name" value="Homeodomain-like_sf"/>
</dbReference>
<dbReference type="EMBL" id="QYBB01000002">
    <property type="protein sequence ID" value="RYC33390.1"/>
    <property type="molecule type" value="Genomic_DNA"/>
</dbReference>
<feature type="compositionally biased region" description="Basic and acidic residues" evidence="4">
    <location>
        <begin position="11"/>
        <end position="24"/>
    </location>
</feature>
<reference evidence="6 7" key="1">
    <citation type="submission" date="2018-12" db="EMBL/GenBank/DDBJ databases">
        <authorList>
            <person name="Grouzdev D.S."/>
            <person name="Krutkina M.S."/>
        </authorList>
    </citation>
    <scope>NUCLEOTIDE SEQUENCE [LARGE SCALE GENOMIC DNA]</scope>
    <source>
        <strain evidence="6 7">RmlP026</strain>
    </source>
</reference>
<keyword evidence="2" id="KW-0238">DNA-binding</keyword>
<dbReference type="SUPFAM" id="SSF46689">
    <property type="entry name" value="Homeodomain-like"/>
    <property type="match status" value="1"/>
</dbReference>
<dbReference type="PANTHER" id="PTHR47894:SF4">
    <property type="entry name" value="HTH-TYPE TRANSCRIPTIONAL REGULATOR GADX"/>
    <property type="match status" value="1"/>
</dbReference>
<name>A0A4Q2U9Z0_9HYPH</name>